<evidence type="ECO:0000256" key="4">
    <source>
        <dbReference type="SAM" id="MobiDB-lite"/>
    </source>
</evidence>
<keyword evidence="3 7" id="KW-0808">Transferase</keyword>
<feature type="domain" description="Glycosyl transferase family 1" evidence="5">
    <location>
        <begin position="208"/>
        <end position="371"/>
    </location>
</feature>
<dbReference type="Gene3D" id="3.40.50.2000">
    <property type="entry name" value="Glycogen Phosphorylase B"/>
    <property type="match status" value="2"/>
</dbReference>
<evidence type="ECO:0000313" key="7">
    <source>
        <dbReference type="EMBL" id="GHF48281.1"/>
    </source>
</evidence>
<evidence type="ECO:0000256" key="1">
    <source>
        <dbReference type="ARBA" id="ARBA00021292"/>
    </source>
</evidence>
<evidence type="ECO:0000259" key="6">
    <source>
        <dbReference type="Pfam" id="PF13439"/>
    </source>
</evidence>
<dbReference type="PANTHER" id="PTHR12526">
    <property type="entry name" value="GLYCOSYLTRANSFERASE"/>
    <property type="match status" value="1"/>
</dbReference>
<sequence>MAPHPEGTMKIEFLLHNAYGIGGTIRSTVNLATALAARGHDVRVISVNRPVDEPEIVLDPRVRLTPLVDLREGTAGDEYDTPLNQRPSELFRDERIDNGRMAATALTDERVKAHLTTTDADVVIATRPKLIGYLAAYGADRPYLRLGQEHLTHEAHVPELHEVMDPAIAALDAFTTVSEADARNYRQALPDAHARILAVPNAVPAPAAEPSDGTTKLIVSAGRLVAVKRYDRLVAAFAKIAAERPEWRLRIYGRGPAKAKLRRQIEELGLAERITLMGARSPIETEWAKGAIAAVASDAESFGMTIVEAMHAGLPVVATDCPHGPREILTDGTDGLLVPLDEGDAVDAYADALLRLTGDAELRARLGAAARTAARRYEPEAIAQRYEQLFEELRPGCTTARPKKGGLLRGLFGGARTDRKPTAAPAPAADAAHPDARCTVTADGSLAVRLRTGQLTAADTHLLLRHRGSKGKEAVRVPLPKQRRDAGEWLEVRVDRAAHALPEGRWDAYTERSGDKTRRRLLGTLVEQKALLGLDLQQTPDGVTAWVPYETSDGFLAVRTWLRERHAEATEVRVGDDGVTVTVTTYGAPLGDGGELVARLRHGDGAAADVRAPLERGEQGGTGTLPLEPMSRRTGAEQDLWDLYVRPAAGAALVRVGRIAGDFADRKGIDTFPAATRGTARLRPYFTVTNDLTVSVKDIEGAGEGAGEEE</sequence>
<keyword evidence="2" id="KW-0328">Glycosyltransferase</keyword>
<organism evidence="7 8">
    <name type="scientific">Streptomyces mashuensis</name>
    <dbReference type="NCBI Taxonomy" id="33904"/>
    <lineage>
        <taxon>Bacteria</taxon>
        <taxon>Bacillati</taxon>
        <taxon>Actinomycetota</taxon>
        <taxon>Actinomycetes</taxon>
        <taxon>Kitasatosporales</taxon>
        <taxon>Streptomycetaceae</taxon>
        <taxon>Streptomyces</taxon>
    </lineage>
</organism>
<evidence type="ECO:0000256" key="3">
    <source>
        <dbReference type="ARBA" id="ARBA00022679"/>
    </source>
</evidence>
<reference evidence="7" key="1">
    <citation type="journal article" date="2014" name="Int. J. Syst. Evol. Microbiol.">
        <title>Complete genome sequence of Corynebacterium casei LMG S-19264T (=DSM 44701T), isolated from a smear-ripened cheese.</title>
        <authorList>
            <consortium name="US DOE Joint Genome Institute (JGI-PGF)"/>
            <person name="Walter F."/>
            <person name="Albersmeier A."/>
            <person name="Kalinowski J."/>
            <person name="Ruckert C."/>
        </authorList>
    </citation>
    <scope>NUCLEOTIDE SEQUENCE</scope>
    <source>
        <strain evidence="7">JCM 4059</strain>
    </source>
</reference>
<proteinExistence type="predicted"/>
<feature type="region of interest" description="Disordered" evidence="4">
    <location>
        <begin position="414"/>
        <end position="434"/>
    </location>
</feature>
<dbReference type="Pfam" id="PF13439">
    <property type="entry name" value="Glyco_transf_4"/>
    <property type="match status" value="1"/>
</dbReference>
<name>A0A919B339_9ACTN</name>
<comment type="caution">
    <text evidence="7">The sequence shown here is derived from an EMBL/GenBank/DDBJ whole genome shotgun (WGS) entry which is preliminary data.</text>
</comment>
<dbReference type="InterPro" id="IPR028098">
    <property type="entry name" value="Glyco_trans_4-like_N"/>
</dbReference>
<dbReference type="GO" id="GO:0016757">
    <property type="term" value="F:glycosyltransferase activity"/>
    <property type="evidence" value="ECO:0007669"/>
    <property type="project" value="UniProtKB-KW"/>
</dbReference>
<dbReference type="AlphaFoldDB" id="A0A919B339"/>
<protein>
    <recommendedName>
        <fullName evidence="1">D-inositol 3-phosphate glycosyltransferase</fullName>
    </recommendedName>
</protein>
<dbReference type="EMBL" id="BNBD01000005">
    <property type="protein sequence ID" value="GHF48281.1"/>
    <property type="molecule type" value="Genomic_DNA"/>
</dbReference>
<evidence type="ECO:0000259" key="5">
    <source>
        <dbReference type="Pfam" id="PF00534"/>
    </source>
</evidence>
<dbReference type="PANTHER" id="PTHR12526:SF627">
    <property type="entry name" value="D-RHAMNOSYLTRANSFERASE WBPZ"/>
    <property type="match status" value="1"/>
</dbReference>
<dbReference type="Pfam" id="PF00534">
    <property type="entry name" value="Glycos_transf_1"/>
    <property type="match status" value="1"/>
</dbReference>
<gene>
    <name evidence="7" type="ORF">GCM10010218_32200</name>
</gene>
<feature type="domain" description="Glycosyltransferase subfamily 4-like N-terminal" evidence="6">
    <location>
        <begin position="21"/>
        <end position="203"/>
    </location>
</feature>
<dbReference type="Proteomes" id="UP000638313">
    <property type="component" value="Unassembled WGS sequence"/>
</dbReference>
<reference evidence="7" key="2">
    <citation type="submission" date="2020-09" db="EMBL/GenBank/DDBJ databases">
        <authorList>
            <person name="Sun Q."/>
            <person name="Ohkuma M."/>
        </authorList>
    </citation>
    <scope>NUCLEOTIDE SEQUENCE</scope>
    <source>
        <strain evidence="7">JCM 4059</strain>
    </source>
</reference>
<evidence type="ECO:0000313" key="8">
    <source>
        <dbReference type="Proteomes" id="UP000638313"/>
    </source>
</evidence>
<accession>A0A919B339</accession>
<dbReference type="RefSeq" id="WP_229891023.1">
    <property type="nucleotide sequence ID" value="NZ_BNBD01000005.1"/>
</dbReference>
<evidence type="ECO:0000256" key="2">
    <source>
        <dbReference type="ARBA" id="ARBA00022676"/>
    </source>
</evidence>
<keyword evidence="8" id="KW-1185">Reference proteome</keyword>
<feature type="compositionally biased region" description="Low complexity" evidence="4">
    <location>
        <begin position="422"/>
        <end position="431"/>
    </location>
</feature>
<dbReference type="SUPFAM" id="SSF53756">
    <property type="entry name" value="UDP-Glycosyltransferase/glycogen phosphorylase"/>
    <property type="match status" value="1"/>
</dbReference>
<dbReference type="InterPro" id="IPR001296">
    <property type="entry name" value="Glyco_trans_1"/>
</dbReference>